<feature type="transmembrane region" description="Helical" evidence="1">
    <location>
        <begin position="145"/>
        <end position="163"/>
    </location>
</feature>
<proteinExistence type="predicted"/>
<dbReference type="Proteomes" id="UP000256899">
    <property type="component" value="Unassembled WGS sequence"/>
</dbReference>
<dbReference type="GO" id="GO:1901530">
    <property type="term" value="P:response to hypochlorite"/>
    <property type="evidence" value="ECO:0007669"/>
    <property type="project" value="TreeGrafter"/>
</dbReference>
<gene>
    <name evidence="2" type="ORF">DXX94_04700</name>
</gene>
<dbReference type="AlphaFoldDB" id="A0A3E0U1F6"/>
<feature type="transmembrane region" description="Helical" evidence="1">
    <location>
        <begin position="183"/>
        <end position="210"/>
    </location>
</feature>
<keyword evidence="3" id="KW-1185">Reference proteome</keyword>
<protein>
    <submittedName>
        <fullName evidence="2">DUF417 family protein</fullName>
    </submittedName>
</protein>
<accession>A0A3E0U1F6</accession>
<reference evidence="3" key="1">
    <citation type="submission" date="2018-08" db="EMBL/GenBank/DDBJ databases">
        <title>Thalassotalea euphylliae genome.</title>
        <authorList>
            <person name="Summers S."/>
            <person name="Rice S.A."/>
            <person name="Freckelton M.L."/>
            <person name="Nedved B.T."/>
            <person name="Hadfield M.G."/>
        </authorList>
    </citation>
    <scope>NUCLEOTIDE SEQUENCE [LARGE SCALE GENOMIC DNA]</scope>
    <source>
        <strain evidence="3">H3</strain>
    </source>
</reference>
<feature type="transmembrane region" description="Helical" evidence="1">
    <location>
        <begin position="110"/>
        <end position="133"/>
    </location>
</feature>
<dbReference type="GO" id="GO:0005886">
    <property type="term" value="C:plasma membrane"/>
    <property type="evidence" value="ECO:0007669"/>
    <property type="project" value="TreeGrafter"/>
</dbReference>
<dbReference type="RefSeq" id="WP_116014178.1">
    <property type="nucleotide sequence ID" value="NZ_QUOT01000001.1"/>
</dbReference>
<evidence type="ECO:0000313" key="3">
    <source>
        <dbReference type="Proteomes" id="UP000256899"/>
    </source>
</evidence>
<keyword evidence="1" id="KW-0472">Membrane</keyword>
<feature type="transmembrane region" description="Helical" evidence="1">
    <location>
        <begin position="78"/>
        <end position="98"/>
    </location>
</feature>
<comment type="caution">
    <text evidence="2">The sequence shown here is derived from an EMBL/GenBank/DDBJ whole genome shotgun (WGS) entry which is preliminary data.</text>
</comment>
<keyword evidence="1" id="KW-1133">Transmembrane helix</keyword>
<evidence type="ECO:0000256" key="1">
    <source>
        <dbReference type="SAM" id="Phobius"/>
    </source>
</evidence>
<dbReference type="Pfam" id="PF04224">
    <property type="entry name" value="DUF417"/>
    <property type="match status" value="2"/>
</dbReference>
<dbReference type="PANTHER" id="PTHR40106">
    <property type="entry name" value="INNER MEMBRANE PROTEIN RCLC"/>
    <property type="match status" value="1"/>
</dbReference>
<sequence length="280" mass="30417">MTTPLNKLIYVLLLVASGLMAVSTLLIGSDASITRVTDFFGLSGGFISANGHIMAALGFALISVLALLVLVKPEHRKLSQLMGLALVVISLVPLISLFSEQRWIASLGGFPAIGSGQGIIKYFALLALGVHLLAEDKLSLTQQRLVQILPVVLVLLWIGGMKFTELEAKGIEPLVASSPLMSWMYQVWSVQTTSNIIGVYDLIALVALLLSLRIHALFIPAVLMSGAVMLATQSFLFTWPDAKSAETLLSSGGQFLIKDLWYLANLVFYYQLTKLERIIE</sequence>
<organism evidence="2 3">
    <name type="scientific">Thalassotalea euphylliae</name>
    <dbReference type="NCBI Taxonomy" id="1655234"/>
    <lineage>
        <taxon>Bacteria</taxon>
        <taxon>Pseudomonadati</taxon>
        <taxon>Pseudomonadota</taxon>
        <taxon>Gammaproteobacteria</taxon>
        <taxon>Alteromonadales</taxon>
        <taxon>Colwelliaceae</taxon>
        <taxon>Thalassotalea</taxon>
    </lineage>
</organism>
<dbReference type="EMBL" id="QUOT01000001">
    <property type="protein sequence ID" value="REL30055.1"/>
    <property type="molecule type" value="Genomic_DNA"/>
</dbReference>
<feature type="transmembrane region" description="Helical" evidence="1">
    <location>
        <begin position="52"/>
        <end position="71"/>
    </location>
</feature>
<evidence type="ECO:0000313" key="2">
    <source>
        <dbReference type="EMBL" id="REL30055.1"/>
    </source>
</evidence>
<keyword evidence="1" id="KW-0812">Transmembrane</keyword>
<name>A0A3E0U1F6_9GAMM</name>
<dbReference type="PANTHER" id="PTHR40106:SF1">
    <property type="entry name" value="INNER MEMBRANE PROTEIN RCLC"/>
    <property type="match status" value="1"/>
</dbReference>
<feature type="transmembrane region" description="Helical" evidence="1">
    <location>
        <begin position="217"/>
        <end position="239"/>
    </location>
</feature>
<dbReference type="InterPro" id="IPR007339">
    <property type="entry name" value="RclC-like"/>
</dbReference>